<proteinExistence type="inferred from homology"/>
<dbReference type="InterPro" id="IPR036397">
    <property type="entry name" value="RNaseH_sf"/>
</dbReference>
<accession>A0AAE0Q9G9</accession>
<dbReference type="SMART" id="SM00415">
    <property type="entry name" value="HSF"/>
    <property type="match status" value="1"/>
</dbReference>
<reference evidence="11" key="1">
    <citation type="submission" date="2023-06" db="EMBL/GenBank/DDBJ databases">
        <title>Male Hemibagrus guttatus genome.</title>
        <authorList>
            <person name="Bian C."/>
        </authorList>
    </citation>
    <scope>NUCLEOTIDE SEQUENCE</scope>
    <source>
        <strain evidence="11">Male_cb2023</strain>
        <tissue evidence="11">Muscle</tissue>
    </source>
</reference>
<dbReference type="FunFam" id="1.10.10.10:FF:000027">
    <property type="entry name" value="Heat shock transcription factor 1"/>
    <property type="match status" value="1"/>
</dbReference>
<keyword evidence="6" id="KW-0010">Activator</keyword>
<keyword evidence="7" id="KW-0804">Transcription</keyword>
<dbReference type="Gene3D" id="3.30.420.10">
    <property type="entry name" value="Ribonuclease H-like superfamily/Ribonuclease H"/>
    <property type="match status" value="1"/>
</dbReference>
<keyword evidence="8" id="KW-0539">Nucleus</keyword>
<evidence type="ECO:0000256" key="7">
    <source>
        <dbReference type="ARBA" id="ARBA00023163"/>
    </source>
</evidence>
<keyword evidence="3" id="KW-0805">Transcription regulation</keyword>
<protein>
    <recommendedName>
        <fullName evidence="10">HSF-type DNA-binding domain-containing protein</fullName>
    </recommendedName>
</protein>
<dbReference type="PROSITE" id="PS00434">
    <property type="entry name" value="HSF_DOMAIN"/>
    <property type="match status" value="1"/>
</dbReference>
<evidence type="ECO:0000256" key="8">
    <source>
        <dbReference type="ARBA" id="ARBA00023242"/>
    </source>
</evidence>
<dbReference type="GO" id="GO:0003700">
    <property type="term" value="F:DNA-binding transcription factor activity"/>
    <property type="evidence" value="ECO:0007669"/>
    <property type="project" value="InterPro"/>
</dbReference>
<gene>
    <name evidence="11" type="ORF">QTP70_028260</name>
</gene>
<evidence type="ECO:0000256" key="6">
    <source>
        <dbReference type="ARBA" id="ARBA00023159"/>
    </source>
</evidence>
<evidence type="ECO:0000256" key="1">
    <source>
        <dbReference type="ARBA" id="ARBA00004123"/>
    </source>
</evidence>
<feature type="domain" description="HSF-type DNA-binding" evidence="10">
    <location>
        <begin position="228"/>
        <end position="252"/>
    </location>
</feature>
<evidence type="ECO:0000256" key="3">
    <source>
        <dbReference type="ARBA" id="ARBA00023015"/>
    </source>
</evidence>
<dbReference type="SUPFAM" id="SSF53098">
    <property type="entry name" value="Ribonuclease H-like"/>
    <property type="match status" value="1"/>
</dbReference>
<dbReference type="PANTHER" id="PTHR10015">
    <property type="entry name" value="HEAT SHOCK TRANSCRIPTION FACTOR"/>
    <property type="match status" value="1"/>
</dbReference>
<organism evidence="11 12">
    <name type="scientific">Hemibagrus guttatus</name>
    <dbReference type="NCBI Taxonomy" id="175788"/>
    <lineage>
        <taxon>Eukaryota</taxon>
        <taxon>Metazoa</taxon>
        <taxon>Chordata</taxon>
        <taxon>Craniata</taxon>
        <taxon>Vertebrata</taxon>
        <taxon>Euteleostomi</taxon>
        <taxon>Actinopterygii</taxon>
        <taxon>Neopterygii</taxon>
        <taxon>Teleostei</taxon>
        <taxon>Ostariophysi</taxon>
        <taxon>Siluriformes</taxon>
        <taxon>Bagridae</taxon>
        <taxon>Hemibagrus</taxon>
    </lineage>
</organism>
<dbReference type="InterPro" id="IPR010542">
    <property type="entry name" value="Vert_HSTF_C"/>
</dbReference>
<dbReference type="Proteomes" id="UP001274896">
    <property type="component" value="Unassembled WGS sequence"/>
</dbReference>
<dbReference type="PRINTS" id="PR00056">
    <property type="entry name" value="HSFDOMAIN"/>
</dbReference>
<evidence type="ECO:0000259" key="10">
    <source>
        <dbReference type="PROSITE" id="PS00434"/>
    </source>
</evidence>
<dbReference type="AlphaFoldDB" id="A0AAE0Q9G9"/>
<name>A0AAE0Q9G9_9TELE</name>
<dbReference type="InterPro" id="IPR000232">
    <property type="entry name" value="HSF_DNA-bd"/>
</dbReference>
<dbReference type="SUPFAM" id="SSF46785">
    <property type="entry name" value="Winged helix' DNA-binding domain"/>
    <property type="match status" value="1"/>
</dbReference>
<dbReference type="EMBL" id="JAUCMX010000019">
    <property type="protein sequence ID" value="KAK3516893.1"/>
    <property type="molecule type" value="Genomic_DNA"/>
</dbReference>
<keyword evidence="4" id="KW-0346">Stress response</keyword>
<evidence type="ECO:0000256" key="4">
    <source>
        <dbReference type="ARBA" id="ARBA00023016"/>
    </source>
</evidence>
<evidence type="ECO:0000256" key="2">
    <source>
        <dbReference type="ARBA" id="ARBA00006403"/>
    </source>
</evidence>
<dbReference type="Pfam" id="PF06546">
    <property type="entry name" value="Vert_HS_TF"/>
    <property type="match status" value="1"/>
</dbReference>
<evidence type="ECO:0000313" key="11">
    <source>
        <dbReference type="EMBL" id="KAK3516893.1"/>
    </source>
</evidence>
<dbReference type="InterPro" id="IPR012337">
    <property type="entry name" value="RNaseH-like_sf"/>
</dbReference>
<evidence type="ECO:0000256" key="5">
    <source>
        <dbReference type="ARBA" id="ARBA00023125"/>
    </source>
</evidence>
<evidence type="ECO:0000313" key="12">
    <source>
        <dbReference type="Proteomes" id="UP001274896"/>
    </source>
</evidence>
<comment type="subcellular location">
    <subcellularLocation>
        <location evidence="1">Nucleus</location>
    </subcellularLocation>
</comment>
<dbReference type="Pfam" id="PF00447">
    <property type="entry name" value="HSF_DNA-bind"/>
    <property type="match status" value="1"/>
</dbReference>
<comment type="caution">
    <text evidence="11">The sequence shown here is derived from an EMBL/GenBank/DDBJ whole genome shotgun (WGS) entry which is preliminary data.</text>
</comment>
<comment type="similarity">
    <text evidence="2 9">Belongs to the HSF family.</text>
</comment>
<dbReference type="Gene3D" id="1.10.10.10">
    <property type="entry name" value="Winged helix-like DNA-binding domain superfamily/Winged helix DNA-binding domain"/>
    <property type="match status" value="1"/>
</dbReference>
<dbReference type="GO" id="GO:0043565">
    <property type="term" value="F:sequence-specific DNA binding"/>
    <property type="evidence" value="ECO:0007669"/>
    <property type="project" value="InterPro"/>
</dbReference>
<keyword evidence="5" id="KW-0238">DNA-binding</keyword>
<dbReference type="InterPro" id="IPR036390">
    <property type="entry name" value="WH_DNA-bd_sf"/>
</dbReference>
<dbReference type="InterPro" id="IPR036388">
    <property type="entry name" value="WH-like_DNA-bd_sf"/>
</dbReference>
<dbReference type="GO" id="GO:0005634">
    <property type="term" value="C:nucleus"/>
    <property type="evidence" value="ECO:0007669"/>
    <property type="project" value="UniProtKB-SubCell"/>
</dbReference>
<sequence>MVHFMPLAKLSSTKETAQILLLHVFRLHGLPRNIVSDRGLQFTSKFWKEFCHLLGTSIILFIWLPPANQWPDRTIKPRVGDRAQNPSYPTSYGSNMLTALFPLLPCASPLSNPLPFINPFINRLSPLSTTSINRLCSPTKKWKPQFPLPLRWLNGVDGSGGGPAYLLTKHGIFFGLGNKMKHNSNVPAFLTKLWTLVEDSDTNEFICWSQEGNSFLVLDEQRFAKEILPKFFKHNNMASFVRQLNMYGFRKVMHIDTGIVKQERDGPVEFQHPYFQNGRDDLLENIKRKVSSTRPEDSKLRQEDLSKILTSVQTVHDKQEDMDARLATLKRENEALWREMSDLRQKHAQQQRAIKELVQFIVTLVQNNRVLNLKRKRPLLLSSNGKKSKFISKICEEPTDQSNSAVSGLKNTDITDDVIICDITNEDAEVTVDTTAVDEGDVEIVKVDCDNSETTENRSTNRQISTDTTLQAEGETSGSSDIIQPMCSALQLNHSSALCQEDPVKMMDSILNESGTISQNINLLGKVELMDYLDSIDCSLEDFQAMLYGKQFSIDSNILEHRTLNWVFGPVSDKQLIQYTSYPMLAFLDGCSPLPSVAEPQPEDLNQASVKQNPEDTVDLLQSSLLTEEAPRSSMIRLEPLTEAEAREATLFYLCELNSDQPPADPAQLDI</sequence>
<evidence type="ECO:0000256" key="9">
    <source>
        <dbReference type="RuleBase" id="RU004020"/>
    </source>
</evidence>
<dbReference type="PANTHER" id="PTHR10015:SF185">
    <property type="entry name" value="HEAT SHOCK FACTOR PROTEIN 2"/>
    <property type="match status" value="1"/>
</dbReference>
<keyword evidence="12" id="KW-1185">Reference proteome</keyword>